<sequence length="72" mass="8515">MPRLWKLFRGNLTRRFLRVGRGFRFGDGSGGRRGRRVRCWWWCAGRRWRPDRLDHVVGLRFVRGLGLVGFGG</sequence>
<evidence type="ECO:0000313" key="1">
    <source>
        <dbReference type="EMBL" id="OBI42632.1"/>
    </source>
</evidence>
<gene>
    <name evidence="1" type="ORF">A5708_20325</name>
</gene>
<organism evidence="1 2">
    <name type="scientific">Mycobacterium colombiense</name>
    <dbReference type="NCBI Taxonomy" id="339268"/>
    <lineage>
        <taxon>Bacteria</taxon>
        <taxon>Bacillati</taxon>
        <taxon>Actinomycetota</taxon>
        <taxon>Actinomycetes</taxon>
        <taxon>Mycobacteriales</taxon>
        <taxon>Mycobacteriaceae</taxon>
        <taxon>Mycobacterium</taxon>
        <taxon>Mycobacterium avium complex (MAC)</taxon>
    </lineage>
</organism>
<dbReference type="Proteomes" id="UP000091846">
    <property type="component" value="Unassembled WGS sequence"/>
</dbReference>
<dbReference type="AlphaFoldDB" id="A0A1A2YZE7"/>
<reference evidence="1 2" key="1">
    <citation type="submission" date="2016-06" db="EMBL/GenBank/DDBJ databases">
        <authorList>
            <person name="Kjaerup R.B."/>
            <person name="Dalgaard T.S."/>
            <person name="Juul-Madsen H.R."/>
        </authorList>
    </citation>
    <scope>NUCLEOTIDE SEQUENCE [LARGE SCALE GENOMIC DNA]</scope>
    <source>
        <strain evidence="1 2">E1334</strain>
    </source>
</reference>
<accession>A0A1A2YZE7</accession>
<name>A0A1A2YZE7_9MYCO</name>
<dbReference type="EMBL" id="LZKI01000072">
    <property type="protein sequence ID" value="OBI42632.1"/>
    <property type="molecule type" value="Genomic_DNA"/>
</dbReference>
<protein>
    <submittedName>
        <fullName evidence="1">Uncharacterized protein</fullName>
    </submittedName>
</protein>
<evidence type="ECO:0000313" key="2">
    <source>
        <dbReference type="Proteomes" id="UP000091846"/>
    </source>
</evidence>
<comment type="caution">
    <text evidence="1">The sequence shown here is derived from an EMBL/GenBank/DDBJ whole genome shotgun (WGS) entry which is preliminary data.</text>
</comment>
<proteinExistence type="predicted"/>